<keyword evidence="3" id="KW-0690">Ribosome biogenesis</keyword>
<dbReference type="GO" id="GO:0008270">
    <property type="term" value="F:zinc ion binding"/>
    <property type="evidence" value="ECO:0007669"/>
    <property type="project" value="UniProtKB-KW"/>
</dbReference>
<feature type="domain" description="C2H2-type" evidence="10">
    <location>
        <begin position="72"/>
        <end position="94"/>
    </location>
</feature>
<evidence type="ECO:0000256" key="2">
    <source>
        <dbReference type="ARBA" id="ARBA00022490"/>
    </source>
</evidence>
<comment type="subcellular location">
    <subcellularLocation>
        <location evidence="1">Cytoplasm</location>
    </subcellularLocation>
</comment>
<evidence type="ECO:0000256" key="5">
    <source>
        <dbReference type="ARBA" id="ARBA00022737"/>
    </source>
</evidence>
<proteinExistence type="inferred from homology"/>
<dbReference type="SUPFAM" id="SSF57667">
    <property type="entry name" value="beta-beta-alpha zinc fingers"/>
    <property type="match status" value="2"/>
</dbReference>
<dbReference type="InterPro" id="IPR036236">
    <property type="entry name" value="Znf_C2H2_sf"/>
</dbReference>
<keyword evidence="4" id="KW-0479">Metal-binding</keyword>
<keyword evidence="6" id="KW-0863">Zinc-finger</keyword>
<dbReference type="SMART" id="SM00355">
    <property type="entry name" value="ZnF_C2H2"/>
    <property type="match status" value="4"/>
</dbReference>
<evidence type="ECO:0000259" key="10">
    <source>
        <dbReference type="PROSITE" id="PS00028"/>
    </source>
</evidence>
<gene>
    <name evidence="11" type="ORF">OTU49_004705</name>
</gene>
<dbReference type="EMBL" id="JARKIK010000043">
    <property type="protein sequence ID" value="KAK8736894.1"/>
    <property type="molecule type" value="Genomic_DNA"/>
</dbReference>
<evidence type="ECO:0000313" key="11">
    <source>
        <dbReference type="EMBL" id="KAK8736894.1"/>
    </source>
</evidence>
<feature type="compositionally biased region" description="Basic and acidic residues" evidence="9">
    <location>
        <begin position="98"/>
        <end position="107"/>
    </location>
</feature>
<dbReference type="InterPro" id="IPR003604">
    <property type="entry name" value="Matrin/U1-like-C_Znf_C2H2"/>
</dbReference>
<feature type="compositionally biased region" description="Acidic residues" evidence="9">
    <location>
        <begin position="121"/>
        <end position="131"/>
    </location>
</feature>
<dbReference type="Pfam" id="PF12756">
    <property type="entry name" value="zf-C2H2_2"/>
    <property type="match status" value="1"/>
</dbReference>
<feature type="domain" description="C2H2-type" evidence="10">
    <location>
        <begin position="7"/>
        <end position="29"/>
    </location>
</feature>
<dbReference type="Proteomes" id="UP001445076">
    <property type="component" value="Unassembled WGS sequence"/>
</dbReference>
<organism evidence="11 12">
    <name type="scientific">Cherax quadricarinatus</name>
    <name type="common">Australian red claw crayfish</name>
    <dbReference type="NCBI Taxonomy" id="27406"/>
    <lineage>
        <taxon>Eukaryota</taxon>
        <taxon>Metazoa</taxon>
        <taxon>Ecdysozoa</taxon>
        <taxon>Arthropoda</taxon>
        <taxon>Crustacea</taxon>
        <taxon>Multicrustacea</taxon>
        <taxon>Malacostraca</taxon>
        <taxon>Eumalacostraca</taxon>
        <taxon>Eucarida</taxon>
        <taxon>Decapoda</taxon>
        <taxon>Pleocyemata</taxon>
        <taxon>Astacidea</taxon>
        <taxon>Parastacoidea</taxon>
        <taxon>Parastacidae</taxon>
        <taxon>Cherax</taxon>
    </lineage>
</organism>
<keyword evidence="12" id="KW-1185">Reference proteome</keyword>
<dbReference type="Pfam" id="PF12171">
    <property type="entry name" value="zf-C2H2_jaz"/>
    <property type="match status" value="1"/>
</dbReference>
<keyword evidence="5" id="KW-0677">Repeat</keyword>
<dbReference type="Gene3D" id="3.30.160.60">
    <property type="entry name" value="Classic Zinc Finger"/>
    <property type="match status" value="1"/>
</dbReference>
<protein>
    <recommendedName>
        <fullName evidence="10">C2H2-type domain-containing protein</fullName>
    </recommendedName>
</protein>
<dbReference type="GO" id="GO:0042273">
    <property type="term" value="P:ribosomal large subunit biogenesis"/>
    <property type="evidence" value="ECO:0007669"/>
    <property type="project" value="TreeGrafter"/>
</dbReference>
<name>A0AAW0XAY1_CHEQU</name>
<dbReference type="InterPro" id="IPR040025">
    <property type="entry name" value="Znf622/Rei1/Reh1"/>
</dbReference>
<comment type="similarity">
    <text evidence="8">Belongs to the REI1 family.</text>
</comment>
<dbReference type="PROSITE" id="PS00028">
    <property type="entry name" value="ZINC_FINGER_C2H2_1"/>
    <property type="match status" value="2"/>
</dbReference>
<dbReference type="GO" id="GO:0005737">
    <property type="term" value="C:cytoplasm"/>
    <property type="evidence" value="ECO:0007669"/>
    <property type="project" value="UniProtKB-SubCell"/>
</dbReference>
<comment type="caution">
    <text evidence="11">The sequence shown here is derived from an EMBL/GenBank/DDBJ whole genome shotgun (WGS) entry which is preliminary data.</text>
</comment>
<accession>A0AAW0XAY1</accession>
<keyword evidence="2" id="KW-0963">Cytoplasm</keyword>
<dbReference type="PANTHER" id="PTHR13182">
    <property type="entry name" value="ZINC FINGER PROTEIN 622"/>
    <property type="match status" value="1"/>
</dbReference>
<dbReference type="InterPro" id="IPR022755">
    <property type="entry name" value="Znf_C2H2_jaz"/>
</dbReference>
<evidence type="ECO:0000256" key="3">
    <source>
        <dbReference type="ARBA" id="ARBA00022517"/>
    </source>
</evidence>
<evidence type="ECO:0000256" key="1">
    <source>
        <dbReference type="ARBA" id="ARBA00004496"/>
    </source>
</evidence>
<evidence type="ECO:0000256" key="7">
    <source>
        <dbReference type="ARBA" id="ARBA00022833"/>
    </source>
</evidence>
<dbReference type="InterPro" id="IPR041661">
    <property type="entry name" value="ZN622/Rei1/Reh1_Znf-C2H2"/>
</dbReference>
<reference evidence="11 12" key="1">
    <citation type="journal article" date="2024" name="BMC Genomics">
        <title>Genome assembly of redclaw crayfish (Cherax quadricarinatus) provides insights into its immune adaptation and hypoxia tolerance.</title>
        <authorList>
            <person name="Liu Z."/>
            <person name="Zheng J."/>
            <person name="Li H."/>
            <person name="Fang K."/>
            <person name="Wang S."/>
            <person name="He J."/>
            <person name="Zhou D."/>
            <person name="Weng S."/>
            <person name="Chi M."/>
            <person name="Gu Z."/>
            <person name="He J."/>
            <person name="Li F."/>
            <person name="Wang M."/>
        </authorList>
    </citation>
    <scope>NUCLEOTIDE SEQUENCE [LARGE SCALE GENOMIC DNA]</scope>
    <source>
        <strain evidence="11">ZL_2023a</strain>
    </source>
</reference>
<dbReference type="PANTHER" id="PTHR13182:SF8">
    <property type="entry name" value="CYTOPLASMIC 60S SUBUNIT BIOGENESIS FACTOR ZNF622"/>
    <property type="match status" value="1"/>
</dbReference>
<evidence type="ECO:0000313" key="12">
    <source>
        <dbReference type="Proteomes" id="UP001445076"/>
    </source>
</evidence>
<sequence length="371" mass="42224">MSATFTCLSCRVAFIDGDGQRDHFRSDWHRYNLKRKVAELPPVSREAFNDLVTQVQSLIQQPTGDAQTKIPCRPCKKTFSNQNAYDNHIKSKKHMEVVSSREEEAKNKKNLSHHANHKLEEAEEEEDDDEDMEIEEIDSDEWEGEAVELLDCLFCSHHANTLEDELHHMTEKHSFFIPDLEYCVDVAGLITYLGEKIGCGFECIACKWTARRSPTLDSIRKHIIDKGHCKIVLEGETLLELADFYDYSSSYPDAGEGAASDEEVQQAVIQGDGFELVLPSGATIGHRSLCRYYRQKIDPNRRAVVVKKNAGTAFHSVMAKYRALGWNGATRADIVRKSRDLRFMVHVQSKHNVRLGVKANKLFVMRPQNPV</sequence>
<dbReference type="GO" id="GO:0030687">
    <property type="term" value="C:preribosome, large subunit precursor"/>
    <property type="evidence" value="ECO:0007669"/>
    <property type="project" value="TreeGrafter"/>
</dbReference>
<evidence type="ECO:0000256" key="6">
    <source>
        <dbReference type="ARBA" id="ARBA00022771"/>
    </source>
</evidence>
<dbReference type="AlphaFoldDB" id="A0AAW0XAY1"/>
<dbReference type="InterPro" id="IPR013087">
    <property type="entry name" value="Znf_C2H2_type"/>
</dbReference>
<feature type="region of interest" description="Disordered" evidence="9">
    <location>
        <begin position="98"/>
        <end position="131"/>
    </location>
</feature>
<evidence type="ECO:0000256" key="9">
    <source>
        <dbReference type="SAM" id="MobiDB-lite"/>
    </source>
</evidence>
<evidence type="ECO:0000256" key="8">
    <source>
        <dbReference type="ARBA" id="ARBA00034126"/>
    </source>
</evidence>
<keyword evidence="7" id="KW-0862">Zinc</keyword>
<evidence type="ECO:0000256" key="4">
    <source>
        <dbReference type="ARBA" id="ARBA00022723"/>
    </source>
</evidence>
<dbReference type="GO" id="GO:0003676">
    <property type="term" value="F:nucleic acid binding"/>
    <property type="evidence" value="ECO:0007669"/>
    <property type="project" value="InterPro"/>
</dbReference>
<dbReference type="SMART" id="SM00451">
    <property type="entry name" value="ZnF_U1"/>
    <property type="match status" value="2"/>
</dbReference>